<dbReference type="InterPro" id="IPR016151">
    <property type="entry name" value="DNA_mismatch_repair_MutS_N"/>
</dbReference>
<evidence type="ECO:0000256" key="2">
    <source>
        <dbReference type="ARBA" id="ARBA00021982"/>
    </source>
</evidence>
<dbReference type="NCBIfam" id="TIGR01070">
    <property type="entry name" value="mutS1"/>
    <property type="match status" value="1"/>
</dbReference>
<dbReference type="GO" id="GO:0005524">
    <property type="term" value="F:ATP binding"/>
    <property type="evidence" value="ECO:0007669"/>
    <property type="project" value="UniProtKB-UniRule"/>
</dbReference>
<proteinExistence type="inferred from homology"/>
<dbReference type="PIRSF" id="PIRSF037677">
    <property type="entry name" value="DNA_mis_repair_Msh6"/>
    <property type="match status" value="1"/>
</dbReference>
<dbReference type="InterPro" id="IPR007860">
    <property type="entry name" value="DNA_mmatch_repair_MutS_con_dom"/>
</dbReference>
<keyword evidence="3 9" id="KW-0547">Nucleotide-binding</keyword>
<evidence type="ECO:0000256" key="6">
    <source>
        <dbReference type="ARBA" id="ARBA00023125"/>
    </source>
</evidence>
<dbReference type="InterPro" id="IPR036678">
    <property type="entry name" value="MutS_con_dom_sf"/>
</dbReference>
<organism evidence="12 13">
    <name type="scientific">Asticcacaulis endophyticus</name>
    <dbReference type="NCBI Taxonomy" id="1395890"/>
    <lineage>
        <taxon>Bacteria</taxon>
        <taxon>Pseudomonadati</taxon>
        <taxon>Pseudomonadota</taxon>
        <taxon>Alphaproteobacteria</taxon>
        <taxon>Caulobacterales</taxon>
        <taxon>Caulobacteraceae</taxon>
        <taxon>Asticcacaulis</taxon>
    </lineage>
</organism>
<comment type="similarity">
    <text evidence="1 9 10">Belongs to the DNA mismatch repair MutS family.</text>
</comment>
<dbReference type="Gene3D" id="3.30.420.110">
    <property type="entry name" value="MutS, connector domain"/>
    <property type="match status" value="1"/>
</dbReference>
<dbReference type="NCBIfam" id="NF003810">
    <property type="entry name" value="PRK05399.1"/>
    <property type="match status" value="1"/>
</dbReference>
<dbReference type="Gene3D" id="6.10.140.430">
    <property type="match status" value="1"/>
</dbReference>
<evidence type="ECO:0000256" key="5">
    <source>
        <dbReference type="ARBA" id="ARBA00022840"/>
    </source>
</evidence>
<dbReference type="PROSITE" id="PS00486">
    <property type="entry name" value="DNA_MISMATCH_REPAIR_2"/>
    <property type="match status" value="1"/>
</dbReference>
<dbReference type="InterPro" id="IPR007695">
    <property type="entry name" value="DNA_mismatch_repair_MutS-lik_N"/>
</dbReference>
<evidence type="ECO:0000256" key="3">
    <source>
        <dbReference type="ARBA" id="ARBA00022741"/>
    </source>
</evidence>
<dbReference type="Gene3D" id="3.40.1170.10">
    <property type="entry name" value="DNA repair protein MutS, domain I"/>
    <property type="match status" value="1"/>
</dbReference>
<dbReference type="Proteomes" id="UP000662572">
    <property type="component" value="Unassembled WGS sequence"/>
</dbReference>
<reference evidence="12" key="1">
    <citation type="journal article" date="2014" name="Int. J. Syst. Evol. Microbiol.">
        <title>Complete genome sequence of Corynebacterium casei LMG S-19264T (=DSM 44701T), isolated from a smear-ripened cheese.</title>
        <authorList>
            <consortium name="US DOE Joint Genome Institute (JGI-PGF)"/>
            <person name="Walter F."/>
            <person name="Albersmeier A."/>
            <person name="Kalinowski J."/>
            <person name="Ruckert C."/>
        </authorList>
    </citation>
    <scope>NUCLEOTIDE SEQUENCE</scope>
    <source>
        <strain evidence="12">KCTC 32296</strain>
    </source>
</reference>
<dbReference type="Pfam" id="PF05192">
    <property type="entry name" value="MutS_III"/>
    <property type="match status" value="1"/>
</dbReference>
<dbReference type="InterPro" id="IPR000432">
    <property type="entry name" value="DNA_mismatch_repair_MutS_C"/>
</dbReference>
<dbReference type="InterPro" id="IPR007861">
    <property type="entry name" value="DNA_mismatch_repair_MutS_clamp"/>
</dbReference>
<dbReference type="AlphaFoldDB" id="A0A918UPE5"/>
<comment type="caution">
    <text evidence="12">The sequence shown here is derived from an EMBL/GenBank/DDBJ whole genome shotgun (WGS) entry which is preliminary data.</text>
</comment>
<keyword evidence="13" id="KW-1185">Reference proteome</keyword>
<dbReference type="Pfam" id="PF05190">
    <property type="entry name" value="MutS_IV"/>
    <property type="match status" value="1"/>
</dbReference>
<keyword evidence="6 9" id="KW-0238">DNA-binding</keyword>
<dbReference type="InterPro" id="IPR036187">
    <property type="entry name" value="DNA_mismatch_repair_MutS_sf"/>
</dbReference>
<dbReference type="SUPFAM" id="SSF53150">
    <property type="entry name" value="DNA repair protein MutS, domain II"/>
    <property type="match status" value="1"/>
</dbReference>
<dbReference type="EMBL" id="BMZB01000001">
    <property type="protein sequence ID" value="GGZ24668.1"/>
    <property type="molecule type" value="Genomic_DNA"/>
</dbReference>
<dbReference type="SUPFAM" id="SSF55271">
    <property type="entry name" value="DNA repair protein MutS, domain I"/>
    <property type="match status" value="1"/>
</dbReference>
<feature type="domain" description="DNA mismatch repair proteins mutS family" evidence="11">
    <location>
        <begin position="736"/>
        <end position="752"/>
    </location>
</feature>
<dbReference type="Gene3D" id="3.40.50.300">
    <property type="entry name" value="P-loop containing nucleotide triphosphate hydrolases"/>
    <property type="match status" value="1"/>
</dbReference>
<reference evidence="12" key="2">
    <citation type="submission" date="2020-09" db="EMBL/GenBank/DDBJ databases">
        <authorList>
            <person name="Sun Q."/>
            <person name="Kim S."/>
        </authorList>
    </citation>
    <scope>NUCLEOTIDE SEQUENCE</scope>
    <source>
        <strain evidence="12">KCTC 32296</strain>
    </source>
</reference>
<dbReference type="InterPro" id="IPR007696">
    <property type="entry name" value="DNA_mismatch_repair_MutS_core"/>
</dbReference>
<evidence type="ECO:0000313" key="13">
    <source>
        <dbReference type="Proteomes" id="UP000662572"/>
    </source>
</evidence>
<dbReference type="InterPro" id="IPR045076">
    <property type="entry name" value="MutS"/>
</dbReference>
<dbReference type="SUPFAM" id="SSF48334">
    <property type="entry name" value="DNA repair protein MutS, domain III"/>
    <property type="match status" value="1"/>
</dbReference>
<dbReference type="GO" id="GO:0030983">
    <property type="term" value="F:mismatched DNA binding"/>
    <property type="evidence" value="ECO:0007669"/>
    <property type="project" value="InterPro"/>
</dbReference>
<dbReference type="SMART" id="SM00533">
    <property type="entry name" value="MUTSd"/>
    <property type="match status" value="1"/>
</dbReference>
<dbReference type="PANTHER" id="PTHR11361">
    <property type="entry name" value="DNA MISMATCH REPAIR PROTEIN MUTS FAMILY MEMBER"/>
    <property type="match status" value="1"/>
</dbReference>
<dbReference type="InterPro" id="IPR027417">
    <property type="entry name" value="P-loop_NTPase"/>
</dbReference>
<evidence type="ECO:0000256" key="1">
    <source>
        <dbReference type="ARBA" id="ARBA00006271"/>
    </source>
</evidence>
<keyword evidence="7 9" id="KW-0234">DNA repair</keyword>
<evidence type="ECO:0000256" key="4">
    <source>
        <dbReference type="ARBA" id="ARBA00022763"/>
    </source>
</evidence>
<evidence type="ECO:0000313" key="12">
    <source>
        <dbReference type="EMBL" id="GGZ24668.1"/>
    </source>
</evidence>
<dbReference type="FunFam" id="3.40.1170.10:FF:000001">
    <property type="entry name" value="DNA mismatch repair protein MutS"/>
    <property type="match status" value="1"/>
</dbReference>
<dbReference type="Pfam" id="PF00488">
    <property type="entry name" value="MutS_V"/>
    <property type="match status" value="1"/>
</dbReference>
<dbReference type="GO" id="GO:0006298">
    <property type="term" value="P:mismatch repair"/>
    <property type="evidence" value="ECO:0007669"/>
    <property type="project" value="UniProtKB-UniRule"/>
</dbReference>
<dbReference type="SMART" id="SM00534">
    <property type="entry name" value="MUTSac"/>
    <property type="match status" value="1"/>
</dbReference>
<dbReference type="GO" id="GO:0003684">
    <property type="term" value="F:damaged DNA binding"/>
    <property type="evidence" value="ECO:0007669"/>
    <property type="project" value="UniProtKB-UniRule"/>
</dbReference>
<evidence type="ECO:0000259" key="11">
    <source>
        <dbReference type="PROSITE" id="PS00486"/>
    </source>
</evidence>
<feature type="binding site" evidence="9">
    <location>
        <begin position="662"/>
        <end position="669"/>
    </location>
    <ligand>
        <name>ATP</name>
        <dbReference type="ChEBI" id="CHEBI:30616"/>
    </ligand>
</feature>
<dbReference type="GO" id="GO:0005829">
    <property type="term" value="C:cytosol"/>
    <property type="evidence" value="ECO:0007669"/>
    <property type="project" value="TreeGrafter"/>
</dbReference>
<evidence type="ECO:0000256" key="9">
    <source>
        <dbReference type="HAMAP-Rule" id="MF_00096"/>
    </source>
</evidence>
<keyword evidence="4 9" id="KW-0227">DNA damage</keyword>
<evidence type="ECO:0000256" key="10">
    <source>
        <dbReference type="RuleBase" id="RU003756"/>
    </source>
</evidence>
<protein>
    <recommendedName>
        <fullName evidence="2 9">DNA mismatch repair protein MutS</fullName>
    </recommendedName>
</protein>
<dbReference type="InterPro" id="IPR005748">
    <property type="entry name" value="DNA_mismatch_repair_MutS"/>
</dbReference>
<dbReference type="Pfam" id="PF01624">
    <property type="entry name" value="MutS_I"/>
    <property type="match status" value="1"/>
</dbReference>
<dbReference type="SUPFAM" id="SSF52540">
    <property type="entry name" value="P-loop containing nucleoside triphosphate hydrolases"/>
    <property type="match status" value="1"/>
</dbReference>
<gene>
    <name evidence="9 12" type="primary">mutS</name>
    <name evidence="12" type="ORF">GCM10011273_07380</name>
</gene>
<evidence type="ECO:0000256" key="8">
    <source>
        <dbReference type="ARBA" id="ARBA00024647"/>
    </source>
</evidence>
<dbReference type="Gene3D" id="1.10.1420.10">
    <property type="match status" value="2"/>
</dbReference>
<name>A0A918UPE5_9CAUL</name>
<dbReference type="GO" id="GO:0140664">
    <property type="term" value="F:ATP-dependent DNA damage sensor activity"/>
    <property type="evidence" value="ECO:0007669"/>
    <property type="project" value="InterPro"/>
</dbReference>
<accession>A0A918UPE5</accession>
<dbReference type="PANTHER" id="PTHR11361:SF34">
    <property type="entry name" value="DNA MISMATCH REPAIR PROTEIN MSH1, MITOCHONDRIAL"/>
    <property type="match status" value="1"/>
</dbReference>
<dbReference type="InterPro" id="IPR017261">
    <property type="entry name" value="DNA_mismatch_repair_MutS/MSH"/>
</dbReference>
<dbReference type="HAMAP" id="MF_00096">
    <property type="entry name" value="MutS"/>
    <property type="match status" value="1"/>
</dbReference>
<sequence length="911" mass="98126">MDMNASFSTPEITPEELAARLEGATPVIAQYIETKASQPDALLFFRMGDFYEVFFDDAVKAAAALGLALTKRGKYQGEDIPMAGVPAHAAEAYIAKLIRAGFRVAVCDQLEDPAEAKKRGSKSVVKRGIVRIVTPGTLTEDSLLEASGANRLVAISARAGVMALACVELSTGDVECLEVTPESLGSHLSALRPSETLVADRLLGDEAVYGLVKVLGGVIQPQAAALSDPAAGLTRLKRLYGVETLDGFGAFSPAEVSALGLIAAYIDVTQAGKLPVLKAPRRLGAQTFLAIDPSTRASLEIDRAQRGGREGSLIAAIDRTMTSGGSRLLSARLARPLIDPLAINARLDAVEWLIERRGLRQEVRNTLRGLPDMARALSRLGLGRGGPRDLKVIKDCLSHAGGLIQRLQSADRDSSALDTHPAEIMAQITSLTPSEAVEALNYRLGQALVDEPPLMARDGGFIRPNYNANLNAAINLRNDSRQVILQLEAQLQGETGLPLKIKYNGVLGYFIELSAKQAEGIATLPNAAHFIHRQTLANQVRYSTTELIDLDSRIQRAASDALTLELAIFEDLREEVRHLTHELQQMFDAVCGLDVACAAAEWAEDHEATRPVIFDGPLFDAKGAKHPVVVQALRSEGKPFTPNDCCLDASGQAGARLSLVTGPNMAGKSTFLRQNAILIIMAQAGLYVPAASLKLGVVDRLFSRVGAGDDLAQGRSTFMMEMVETAAILSQATDRSFVILDEIGRGTATFDGLAIAWASAENLHETIKCRALFATHYHEMSKLEQLLSACENISLTAKEHNGDLIFLHEAKKGAADRSYGVQVAKLAGMPPRVVARARDILERLESENATRLKLDDLPLFASLQPEPVKNVAPQQQSEAEKALLALDPDDLSPREALEVIYRLRNLVKIDA</sequence>
<evidence type="ECO:0000256" key="7">
    <source>
        <dbReference type="ARBA" id="ARBA00023204"/>
    </source>
</evidence>
<dbReference type="Pfam" id="PF05188">
    <property type="entry name" value="MutS_II"/>
    <property type="match status" value="1"/>
</dbReference>
<comment type="function">
    <text evidence="8 9">This protein is involved in the repair of mismatches in DNA. It is possible that it carries out the mismatch recognition step. This protein has a weak ATPase activity.</text>
</comment>
<keyword evidence="5 9" id="KW-0067">ATP-binding</keyword>